<protein>
    <submittedName>
        <fullName evidence="2">Uncharacterized protein</fullName>
    </submittedName>
</protein>
<dbReference type="Proteomes" id="UP000077115">
    <property type="component" value="Unassembled WGS sequence"/>
</dbReference>
<evidence type="ECO:0000256" key="1">
    <source>
        <dbReference type="SAM" id="Coils"/>
    </source>
</evidence>
<proteinExistence type="predicted"/>
<evidence type="ECO:0000313" key="3">
    <source>
        <dbReference type="Proteomes" id="UP000077115"/>
    </source>
</evidence>
<gene>
    <name evidence="2" type="ORF">BDEG_23724</name>
</gene>
<reference evidence="2 3" key="1">
    <citation type="submission" date="2006-10" db="EMBL/GenBank/DDBJ databases">
        <title>The Genome Sequence of Batrachochytrium dendrobatidis JEL423.</title>
        <authorList>
            <consortium name="The Broad Institute Genome Sequencing Platform"/>
            <person name="Birren B."/>
            <person name="Lander E."/>
            <person name="Galagan J."/>
            <person name="Cuomo C."/>
            <person name="Devon K."/>
            <person name="Jaffe D."/>
            <person name="Butler J."/>
            <person name="Alvarez P."/>
            <person name="Gnerre S."/>
            <person name="Grabherr M."/>
            <person name="Kleber M."/>
            <person name="Mauceli E."/>
            <person name="Brockman W."/>
            <person name="Young S."/>
            <person name="LaButti K."/>
            <person name="Sykes S."/>
            <person name="DeCaprio D."/>
            <person name="Crawford M."/>
            <person name="Koehrsen M."/>
            <person name="Engels R."/>
            <person name="Montgomery P."/>
            <person name="Pearson M."/>
            <person name="Howarth C."/>
            <person name="Larson L."/>
            <person name="White J."/>
            <person name="O'Leary S."/>
            <person name="Kodira C."/>
            <person name="Zeng Q."/>
            <person name="Yandava C."/>
            <person name="Alvarado L."/>
            <person name="Longcore J."/>
            <person name="James T."/>
        </authorList>
    </citation>
    <scope>NUCLEOTIDE SEQUENCE [LARGE SCALE GENOMIC DNA]</scope>
    <source>
        <strain evidence="2 3">JEL423</strain>
    </source>
</reference>
<reference evidence="2 3" key="2">
    <citation type="submission" date="2016-05" db="EMBL/GenBank/DDBJ databases">
        <title>Lineage-specific infection strategies underlie the spectrum of fungal disease in amphibians.</title>
        <authorList>
            <person name="Cuomo C.A."/>
            <person name="Farrer R.A."/>
            <person name="James T."/>
            <person name="Longcore J."/>
            <person name="Birren B."/>
        </authorList>
    </citation>
    <scope>NUCLEOTIDE SEQUENCE [LARGE SCALE GENOMIC DNA]</scope>
    <source>
        <strain evidence="2 3">JEL423</strain>
    </source>
</reference>
<dbReference type="AlphaFoldDB" id="A0A177WKF2"/>
<dbReference type="EMBL" id="DS022303">
    <property type="protein sequence ID" value="OAJ39930.1"/>
    <property type="molecule type" value="Genomic_DNA"/>
</dbReference>
<feature type="coiled-coil region" evidence="1">
    <location>
        <begin position="195"/>
        <end position="229"/>
    </location>
</feature>
<dbReference type="STRING" id="403673.A0A177WKF2"/>
<name>A0A177WKF2_BATDL</name>
<organism evidence="2 3">
    <name type="scientific">Batrachochytrium dendrobatidis (strain JEL423)</name>
    <dbReference type="NCBI Taxonomy" id="403673"/>
    <lineage>
        <taxon>Eukaryota</taxon>
        <taxon>Fungi</taxon>
        <taxon>Fungi incertae sedis</taxon>
        <taxon>Chytridiomycota</taxon>
        <taxon>Chytridiomycota incertae sedis</taxon>
        <taxon>Chytridiomycetes</taxon>
        <taxon>Rhizophydiales</taxon>
        <taxon>Rhizophydiales incertae sedis</taxon>
        <taxon>Batrachochytrium</taxon>
    </lineage>
</organism>
<keyword evidence="1" id="KW-0175">Coiled coil</keyword>
<accession>A0A177WKF2</accession>
<evidence type="ECO:0000313" key="2">
    <source>
        <dbReference type="EMBL" id="OAJ39930.1"/>
    </source>
</evidence>
<dbReference type="VEuPathDB" id="FungiDB:BDEG_23724"/>
<dbReference type="OrthoDB" id="2133451at2759"/>
<sequence>MDPTGLWNSLFGADSKREKPHIKHDMSSIKNTCQMQLEAQDAAIHVNSKTKTNAELNAMPSPQLSPRLVRQFASVTTSVIPSTAASSLSALQKPHYDSSMLFGQNGRPSIRTFIRETRSIAECIGVLNSNTPTLRFDPGTSVSDLIDQMNHVFKRQYTINNMQHALGSRNYLLNLFNFAKNVQLQSIISKGRQEIGVLTQTIADLQLELQSLNLNIEQQRQESLSIRRELKRTQIVLGEAITKHKYELAQHRTMIEAQNKILYNLVRQRARQDILMDCVIAILALVISQTPVIRGSIRGLTHSVMQPSIRRTRTRQFSQVIIYVVLVLQLRSWVSTIGLHSSTNSLWKSVSALMWPECMTPKEMLQMTSLMDSAEMGSLDASLLLSIPTSPLPISCQPAKSVY</sequence>